<protein>
    <recommendedName>
        <fullName evidence="11">Iron-sulfur clusters transporter ATM1, mitochondrial</fullName>
    </recommendedName>
    <alternativeName>
        <fullName evidence="12">Iron-sulfur clusters transporter atm1, mitochondrial</fullName>
    </alternativeName>
</protein>
<dbReference type="Proteomes" id="UP000245699">
    <property type="component" value="Unassembled WGS sequence"/>
</dbReference>
<keyword evidence="3" id="KW-0813">Transport</keyword>
<accession>A0A2T9Z071</accession>
<comment type="subunit">
    <text evidence="2">Homodimer.</text>
</comment>
<feature type="transmembrane region" description="Helical" evidence="13">
    <location>
        <begin position="256"/>
        <end position="276"/>
    </location>
</feature>
<dbReference type="InterPro" id="IPR003593">
    <property type="entry name" value="AAA+_ATPase"/>
</dbReference>
<keyword evidence="17" id="KW-1185">Reference proteome</keyword>
<dbReference type="SUPFAM" id="SSF52540">
    <property type="entry name" value="P-loop containing nucleoside triphosphate hydrolases"/>
    <property type="match status" value="1"/>
</dbReference>
<evidence type="ECO:0000313" key="17">
    <source>
        <dbReference type="Proteomes" id="UP000245699"/>
    </source>
</evidence>
<dbReference type="EMBL" id="MBFT01000092">
    <property type="protein sequence ID" value="PVU98002.1"/>
    <property type="molecule type" value="Genomic_DNA"/>
</dbReference>
<evidence type="ECO:0000256" key="2">
    <source>
        <dbReference type="ARBA" id="ARBA00011738"/>
    </source>
</evidence>
<dbReference type="STRING" id="61424.A0A2T9Z071"/>
<dbReference type="InterPro" id="IPR036640">
    <property type="entry name" value="ABC1_TM_sf"/>
</dbReference>
<dbReference type="InterPro" id="IPR003439">
    <property type="entry name" value="ABC_transporter-like_ATP-bd"/>
</dbReference>
<dbReference type="GO" id="GO:0005743">
    <property type="term" value="C:mitochondrial inner membrane"/>
    <property type="evidence" value="ECO:0007669"/>
    <property type="project" value="TreeGrafter"/>
</dbReference>
<gene>
    <name evidence="16" type="ORF">BB559_001844</name>
</gene>
<evidence type="ECO:0000256" key="5">
    <source>
        <dbReference type="ARBA" id="ARBA00022741"/>
    </source>
</evidence>
<reference evidence="16 17" key="1">
    <citation type="journal article" date="2018" name="MBio">
        <title>Comparative Genomics Reveals the Core Gene Toolbox for the Fungus-Insect Symbiosis.</title>
        <authorList>
            <person name="Wang Y."/>
            <person name="Stata M."/>
            <person name="Wang W."/>
            <person name="Stajich J.E."/>
            <person name="White M.M."/>
            <person name="Moncalvo J.M."/>
        </authorList>
    </citation>
    <scope>NUCLEOTIDE SEQUENCE [LARGE SCALE GENOMIC DNA]</scope>
    <source>
        <strain evidence="16 17">AUS-77-4</strain>
    </source>
</reference>
<name>A0A2T9Z071_9FUNG</name>
<feature type="transmembrane region" description="Helical" evidence="13">
    <location>
        <begin position="224"/>
        <end position="250"/>
    </location>
</feature>
<feature type="transmembrane region" description="Helical" evidence="13">
    <location>
        <begin position="143"/>
        <end position="163"/>
    </location>
</feature>
<evidence type="ECO:0000256" key="6">
    <source>
        <dbReference type="ARBA" id="ARBA00022840"/>
    </source>
</evidence>
<evidence type="ECO:0000256" key="1">
    <source>
        <dbReference type="ARBA" id="ARBA00004225"/>
    </source>
</evidence>
<dbReference type="Pfam" id="PF00664">
    <property type="entry name" value="ABC_membrane"/>
    <property type="match status" value="1"/>
</dbReference>
<dbReference type="Gene3D" id="1.20.1560.10">
    <property type="entry name" value="ABC transporter type 1, transmembrane domain"/>
    <property type="match status" value="1"/>
</dbReference>
<dbReference type="GO" id="GO:0016887">
    <property type="term" value="F:ATP hydrolysis activity"/>
    <property type="evidence" value="ECO:0007669"/>
    <property type="project" value="InterPro"/>
</dbReference>
<dbReference type="Pfam" id="PF00005">
    <property type="entry name" value="ABC_tran"/>
    <property type="match status" value="1"/>
</dbReference>
<keyword evidence="6" id="KW-0067">ATP-binding</keyword>
<dbReference type="Gene3D" id="3.40.50.300">
    <property type="entry name" value="P-loop containing nucleotide triphosphate hydrolases"/>
    <property type="match status" value="1"/>
</dbReference>
<keyword evidence="4 13" id="KW-0812">Transmembrane</keyword>
<evidence type="ECO:0000256" key="13">
    <source>
        <dbReference type="SAM" id="Phobius"/>
    </source>
</evidence>
<feature type="domain" description="ABC transmembrane type-1" evidence="15">
    <location>
        <begin position="111"/>
        <end position="400"/>
    </location>
</feature>
<evidence type="ECO:0000256" key="12">
    <source>
        <dbReference type="ARBA" id="ARBA00040792"/>
    </source>
</evidence>
<keyword evidence="9 13" id="KW-0472">Membrane</keyword>
<dbReference type="InterPro" id="IPR017871">
    <property type="entry name" value="ABC_transporter-like_CS"/>
</dbReference>
<feature type="transmembrane region" description="Helical" evidence="13">
    <location>
        <begin position="338"/>
        <end position="361"/>
    </location>
</feature>
<dbReference type="PROSITE" id="PS50893">
    <property type="entry name" value="ABC_TRANSPORTER_2"/>
    <property type="match status" value="1"/>
</dbReference>
<feature type="domain" description="ABC transporter" evidence="14">
    <location>
        <begin position="434"/>
        <end position="670"/>
    </location>
</feature>
<evidence type="ECO:0000313" key="16">
    <source>
        <dbReference type="EMBL" id="PVU98002.1"/>
    </source>
</evidence>
<dbReference type="PANTHER" id="PTHR24221">
    <property type="entry name" value="ATP-BINDING CASSETTE SUB-FAMILY B"/>
    <property type="match status" value="1"/>
</dbReference>
<evidence type="ECO:0000256" key="10">
    <source>
        <dbReference type="ARBA" id="ARBA00024363"/>
    </source>
</evidence>
<dbReference type="PROSITE" id="PS50929">
    <property type="entry name" value="ABC_TM1F"/>
    <property type="match status" value="1"/>
</dbReference>
<feature type="transmembrane region" description="Helical" evidence="13">
    <location>
        <begin position="110"/>
        <end position="131"/>
    </location>
</feature>
<dbReference type="InterPro" id="IPR011527">
    <property type="entry name" value="ABC1_TM_dom"/>
</dbReference>
<evidence type="ECO:0000256" key="11">
    <source>
        <dbReference type="ARBA" id="ARBA00039906"/>
    </source>
</evidence>
<dbReference type="SUPFAM" id="SSF90123">
    <property type="entry name" value="ABC transporter transmembrane region"/>
    <property type="match status" value="1"/>
</dbReference>
<comment type="subcellular location">
    <subcellularLocation>
        <location evidence="1">Mitochondrion membrane</location>
        <topology evidence="1">Multi-pass membrane protein</topology>
    </subcellularLocation>
</comment>
<evidence type="ECO:0000259" key="15">
    <source>
        <dbReference type="PROSITE" id="PS50929"/>
    </source>
</evidence>
<comment type="caution">
    <text evidence="16">The sequence shown here is derived from an EMBL/GenBank/DDBJ whole genome shotgun (WGS) entry which is preliminary data.</text>
</comment>
<organism evidence="16 17">
    <name type="scientific">Furculomyces boomerangus</name>
    <dbReference type="NCBI Taxonomy" id="61424"/>
    <lineage>
        <taxon>Eukaryota</taxon>
        <taxon>Fungi</taxon>
        <taxon>Fungi incertae sedis</taxon>
        <taxon>Zoopagomycota</taxon>
        <taxon>Kickxellomycotina</taxon>
        <taxon>Harpellomycetes</taxon>
        <taxon>Harpellales</taxon>
        <taxon>Harpellaceae</taxon>
        <taxon>Furculomyces</taxon>
    </lineage>
</organism>
<dbReference type="OrthoDB" id="6500128at2759"/>
<evidence type="ECO:0000256" key="8">
    <source>
        <dbReference type="ARBA" id="ARBA00022989"/>
    </source>
</evidence>
<keyword evidence="8 13" id="KW-1133">Transmembrane helix</keyword>
<dbReference type="PROSITE" id="PS00211">
    <property type="entry name" value="ABC_TRANSPORTER_1"/>
    <property type="match status" value="1"/>
</dbReference>
<dbReference type="GO" id="GO:0006879">
    <property type="term" value="P:intracellular iron ion homeostasis"/>
    <property type="evidence" value="ECO:0007669"/>
    <property type="project" value="TreeGrafter"/>
</dbReference>
<evidence type="ECO:0000259" key="14">
    <source>
        <dbReference type="PROSITE" id="PS50893"/>
    </source>
</evidence>
<evidence type="ECO:0000256" key="3">
    <source>
        <dbReference type="ARBA" id="ARBA00022448"/>
    </source>
</evidence>
<dbReference type="FunFam" id="3.40.50.300:FF:000287">
    <property type="entry name" value="Multidrug ABC transporter ATP-binding protein"/>
    <property type="match status" value="1"/>
</dbReference>
<dbReference type="SMART" id="SM00382">
    <property type="entry name" value="AAA"/>
    <property type="match status" value="1"/>
</dbReference>
<keyword evidence="7" id="KW-1278">Translocase</keyword>
<comment type="similarity">
    <text evidence="10">Belongs to the ABC transporter superfamily. ABCB family. Heavy Metal importer (TC 3.A.1.210) subfamily.</text>
</comment>
<dbReference type="InterPro" id="IPR027417">
    <property type="entry name" value="P-loop_NTPase"/>
</dbReference>
<proteinExistence type="inferred from homology"/>
<evidence type="ECO:0000256" key="9">
    <source>
        <dbReference type="ARBA" id="ARBA00023136"/>
    </source>
</evidence>
<evidence type="ECO:0000256" key="7">
    <source>
        <dbReference type="ARBA" id="ARBA00022967"/>
    </source>
</evidence>
<evidence type="ECO:0000256" key="4">
    <source>
        <dbReference type="ARBA" id="ARBA00022692"/>
    </source>
</evidence>
<dbReference type="PANTHER" id="PTHR24221:SF402">
    <property type="entry name" value="IRON-SULFUR CLUSTERS TRANSPORTER ABCB7, MITOCHONDRIAL"/>
    <property type="match status" value="1"/>
</dbReference>
<dbReference type="GO" id="GO:0140359">
    <property type="term" value="F:ABC-type transporter activity"/>
    <property type="evidence" value="ECO:0007669"/>
    <property type="project" value="InterPro"/>
</dbReference>
<sequence length="680" mass="75802">MYSINEITLKTIQKHARSLNFRQNLQREFHTSGRIFDIKFNTTKVASAENSKEEQSDQKSTESTKVDKTAVDVTKYNVKKKHNMKATMRILKSMMKYIWPKGDLATKSRVVISVVLMLMGKGLNVYVPVIFKNIIDDLGIDVATLGSVLSTTSVAMLIGYGAARLGATALQELRTAIFSKVQQDAIRRLAKDVYKHLLNMDMKFHLSRETGGLTRAVDRGTKGISFILSSIVVHLTPTLLEIGIVCGVLGTQFGSQYVYTTLLTMIAYISFTLAVTRWRTKFRVQMNKADNQSASIAMDSLLNVEAVKYFNAENYQIEKYDKALMSYHKAGLKTSYSLAFLNAGQNMIFSVSLAAMMYMAAKGVIQGNMSIGDVVMVNGLVFQLSLPLNFLGTVYREMNQAIIDMDTLFNLESIKPLVADNESSKNVSIAGGPIVFKNVSFSYTENRPILRDVSFEIPIGKKVAFVGPSGCGKSTILRLLYRFYNVDEGQIYIENNKIEDIKLESLRKSIAIVPQDTVLFNATIFENIAFGNTNLPREDVIEAAKRANIHSLIMSLPQGYETPVGERGLMISGGERQRIALARALLKNSPIILFDEATSALDAHTEQSIMSNIKAIISRGHNTAVFIAHRLRTIKDVDLIYVLDKGKLVEVGTHSELLQNNGTYSELWKIQEHESVEPKI</sequence>
<dbReference type="InterPro" id="IPR039421">
    <property type="entry name" value="Type_1_exporter"/>
</dbReference>
<dbReference type="AlphaFoldDB" id="A0A2T9Z071"/>
<keyword evidence="5" id="KW-0547">Nucleotide-binding</keyword>
<dbReference type="GO" id="GO:0005524">
    <property type="term" value="F:ATP binding"/>
    <property type="evidence" value="ECO:0007669"/>
    <property type="project" value="UniProtKB-KW"/>
</dbReference>
<dbReference type="CDD" id="cd18582">
    <property type="entry name" value="ABC_6TM_ATM1_ABCB7"/>
    <property type="match status" value="1"/>
</dbReference>